<protein>
    <submittedName>
        <fullName evidence="2">5-deoxyglucuronate isomerase</fullName>
    </submittedName>
</protein>
<evidence type="ECO:0000313" key="2">
    <source>
        <dbReference type="EMBL" id="SDF82491.1"/>
    </source>
</evidence>
<dbReference type="NCBIfam" id="TIGR04378">
    <property type="entry name" value="myo_inos_iolB"/>
    <property type="match status" value="1"/>
</dbReference>
<dbReference type="PIRSF" id="PIRSF036628">
    <property type="entry name" value="IolB"/>
    <property type="match status" value="1"/>
</dbReference>
<evidence type="ECO:0000313" key="3">
    <source>
        <dbReference type="Proteomes" id="UP000243333"/>
    </source>
</evidence>
<sequence length="270" mass="30319">MSYFYPAKEQKGFRQVIPVGEKTAYTGFGLLKLAAGESYGAETKGEEVVLVLLAGKCHITVNGQTFDNLSRKDVFAEKATAVYVPINSRWEVAALSPNLEVAVLSAPAERQFAPFIIRPEDVIFNHRGVLNWQRDVYDIMVANVEGKVDRIVVGETYSFPGQWSSYPSHKHDTQNLPYECQMDEIYYFKVKPTEGFGVQIMYNDDLSLREAYMIKDGDAVALPAGYHPVAAAPGFQVYYLWVMAGPHGRQLTPNDDPKLKWLQNIPAMLK</sequence>
<dbReference type="RefSeq" id="WP_093692013.1">
    <property type="nucleotide sequence ID" value="NZ_FNBU01000033.1"/>
</dbReference>
<keyword evidence="3" id="KW-1185">Reference proteome</keyword>
<dbReference type="InterPro" id="IPR021120">
    <property type="entry name" value="KduI/IolB_isomerase"/>
</dbReference>
<dbReference type="EMBL" id="FNBU01000033">
    <property type="protein sequence ID" value="SDF82491.1"/>
    <property type="molecule type" value="Genomic_DNA"/>
</dbReference>
<dbReference type="PANTHER" id="PTHR39193:SF1">
    <property type="entry name" value="5-DEOXY-GLUCURONATE ISOMERASE"/>
    <property type="match status" value="1"/>
</dbReference>
<dbReference type="Gene3D" id="2.60.120.10">
    <property type="entry name" value="Jelly Rolls"/>
    <property type="match status" value="2"/>
</dbReference>
<dbReference type="AlphaFoldDB" id="A0A1G7P8D9"/>
<dbReference type="Pfam" id="PF04962">
    <property type="entry name" value="KduI"/>
    <property type="match status" value="1"/>
</dbReference>
<dbReference type="Proteomes" id="UP000243333">
    <property type="component" value="Unassembled WGS sequence"/>
</dbReference>
<dbReference type="GO" id="GO:0019310">
    <property type="term" value="P:inositol catabolic process"/>
    <property type="evidence" value="ECO:0007669"/>
    <property type="project" value="InterPro"/>
</dbReference>
<gene>
    <name evidence="2" type="ORF">SAMN05660235_02867</name>
</gene>
<dbReference type="InterPro" id="IPR024203">
    <property type="entry name" value="Deoxy-glucuronate_isom_IolB"/>
</dbReference>
<proteinExistence type="predicted"/>
<dbReference type="InterPro" id="IPR011051">
    <property type="entry name" value="RmlC_Cupin_sf"/>
</dbReference>
<dbReference type="PANTHER" id="PTHR39193">
    <property type="entry name" value="5-DEOXY-GLUCURONATE ISOMERASE"/>
    <property type="match status" value="1"/>
</dbReference>
<dbReference type="STRING" id="1123285.SAMN05660235_02867"/>
<dbReference type="InterPro" id="IPR014710">
    <property type="entry name" value="RmlC-like_jellyroll"/>
</dbReference>
<dbReference type="SUPFAM" id="SSF51182">
    <property type="entry name" value="RmlC-like cupins"/>
    <property type="match status" value="1"/>
</dbReference>
<reference evidence="3" key="1">
    <citation type="submission" date="2016-10" db="EMBL/GenBank/DDBJ databases">
        <authorList>
            <person name="Varghese N."/>
            <person name="Submissions S."/>
        </authorList>
    </citation>
    <scope>NUCLEOTIDE SEQUENCE [LARGE SCALE GENOMIC DNA]</scope>
    <source>
        <strain evidence="3">DSM 23256</strain>
    </source>
</reference>
<dbReference type="GO" id="GO:0008880">
    <property type="term" value="F:glucuronate isomerase activity"/>
    <property type="evidence" value="ECO:0007669"/>
    <property type="project" value="InterPro"/>
</dbReference>
<name>A0A1G7P8D9_9FIRM</name>
<dbReference type="OrthoDB" id="9799936at2"/>
<accession>A0A1G7P8D9</accession>
<organism evidence="2 3">
    <name type="scientific">Sporolituus thermophilus DSM 23256</name>
    <dbReference type="NCBI Taxonomy" id="1123285"/>
    <lineage>
        <taxon>Bacteria</taxon>
        <taxon>Bacillati</taxon>
        <taxon>Bacillota</taxon>
        <taxon>Negativicutes</taxon>
        <taxon>Selenomonadales</taxon>
        <taxon>Sporomusaceae</taxon>
        <taxon>Sporolituus</taxon>
    </lineage>
</organism>
<keyword evidence="1 2" id="KW-0413">Isomerase</keyword>
<evidence type="ECO:0000256" key="1">
    <source>
        <dbReference type="ARBA" id="ARBA00023235"/>
    </source>
</evidence>